<dbReference type="PANTHER" id="PTHR15004">
    <property type="entry name" value="GLUTAMYL-TRNA(GLN) AMIDOTRANSFERASE SUBUNIT C, MITOCHONDRIAL"/>
    <property type="match status" value="1"/>
</dbReference>
<comment type="similarity">
    <text evidence="1">Belongs to the GatC family.</text>
</comment>
<dbReference type="InterPro" id="IPR003837">
    <property type="entry name" value="GatC"/>
</dbReference>
<dbReference type="EMBL" id="CP021081">
    <property type="protein sequence ID" value="ASN80091.1"/>
    <property type="molecule type" value="Genomic_DNA"/>
</dbReference>
<protein>
    <recommendedName>
        <fullName evidence="1">Aspartyl/glutamyl-tRNA(Asn/Gln) amidotransferase subunit C</fullName>
        <shortName evidence="1">Asp/Glu-ADT subunit C</shortName>
        <ecNumber evidence="1">6.3.5.-</ecNumber>
    </recommendedName>
</protein>
<keyword evidence="2" id="KW-0808">Transferase</keyword>
<dbReference type="PANTHER" id="PTHR15004:SF0">
    <property type="entry name" value="GLUTAMYL-TRNA(GLN) AMIDOTRANSFERASE SUBUNIT C, MITOCHONDRIAL"/>
    <property type="match status" value="1"/>
</dbReference>
<dbReference type="GO" id="GO:0006412">
    <property type="term" value="P:translation"/>
    <property type="evidence" value="ECO:0007669"/>
    <property type="project" value="UniProtKB-UniRule"/>
</dbReference>
<keyword evidence="1" id="KW-0436">Ligase</keyword>
<dbReference type="Pfam" id="PF02686">
    <property type="entry name" value="GatC"/>
    <property type="match status" value="1"/>
</dbReference>
<comment type="subunit">
    <text evidence="1">Heterotrimer of A, B and C subunits.</text>
</comment>
<keyword evidence="3" id="KW-1185">Reference proteome</keyword>
<name>A0A221STZ2_9DEIO</name>
<proteinExistence type="inferred from homology"/>
<dbReference type="AlphaFoldDB" id="A0A221STZ2"/>
<comment type="function">
    <text evidence="1">Allows the formation of correctly charged Asn-tRNA(Asn) or Gln-tRNA(Gln) through the transamidation of misacylated Asp-tRNA(Asn) or Glu-tRNA(Gln) in organisms which lack either or both of asparaginyl-tRNA or glutaminyl-tRNA synthetases. The reaction takes place in the presence of glutamine and ATP through an activated phospho-Asp-tRNA(Asn) or phospho-Glu-tRNA(Gln).</text>
</comment>
<keyword evidence="1" id="KW-0067">ATP-binding</keyword>
<dbReference type="Gene3D" id="1.10.20.60">
    <property type="entry name" value="Glu-tRNAGln amidotransferase C subunit, N-terminal domain"/>
    <property type="match status" value="1"/>
</dbReference>
<evidence type="ECO:0000256" key="1">
    <source>
        <dbReference type="HAMAP-Rule" id="MF_00122"/>
    </source>
</evidence>
<sequence>MIDVAELDHLAALARLHLNPGEREAMTADLNKVLGYFEQLSSVDTDGVAEMQRPVTLVNVLREDEPGEVFPQAVALSLAAETQDGQIRVPRTVEAD</sequence>
<dbReference type="SUPFAM" id="SSF141000">
    <property type="entry name" value="Glu-tRNAGln amidotransferase C subunit"/>
    <property type="match status" value="1"/>
</dbReference>
<dbReference type="HAMAP" id="MF_00122">
    <property type="entry name" value="GatC"/>
    <property type="match status" value="1"/>
</dbReference>
<dbReference type="GO" id="GO:0070681">
    <property type="term" value="P:glutaminyl-tRNAGln biosynthesis via transamidation"/>
    <property type="evidence" value="ECO:0007669"/>
    <property type="project" value="TreeGrafter"/>
</dbReference>
<dbReference type="STRING" id="317577.GCA_000419625_00565"/>
<dbReference type="EC" id="6.3.5.-" evidence="1"/>
<dbReference type="GO" id="GO:0050567">
    <property type="term" value="F:glutaminyl-tRNA synthase (glutamine-hydrolyzing) activity"/>
    <property type="evidence" value="ECO:0007669"/>
    <property type="project" value="UniProtKB-UniRule"/>
</dbReference>
<gene>
    <name evidence="1" type="primary">gatC</name>
    <name evidence="2" type="ORF">DFI_02875</name>
</gene>
<dbReference type="RefSeq" id="WP_022800186.1">
    <property type="nucleotide sequence ID" value="NZ_ATTJ01000001.1"/>
</dbReference>
<dbReference type="GO" id="GO:0016740">
    <property type="term" value="F:transferase activity"/>
    <property type="evidence" value="ECO:0007669"/>
    <property type="project" value="UniProtKB-KW"/>
</dbReference>
<comment type="catalytic activity">
    <reaction evidence="1">
        <text>L-aspartyl-tRNA(Asn) + L-glutamine + ATP + H2O = L-asparaginyl-tRNA(Asn) + L-glutamate + ADP + phosphate + 2 H(+)</text>
        <dbReference type="Rhea" id="RHEA:14513"/>
        <dbReference type="Rhea" id="RHEA-COMP:9674"/>
        <dbReference type="Rhea" id="RHEA-COMP:9677"/>
        <dbReference type="ChEBI" id="CHEBI:15377"/>
        <dbReference type="ChEBI" id="CHEBI:15378"/>
        <dbReference type="ChEBI" id="CHEBI:29985"/>
        <dbReference type="ChEBI" id="CHEBI:30616"/>
        <dbReference type="ChEBI" id="CHEBI:43474"/>
        <dbReference type="ChEBI" id="CHEBI:58359"/>
        <dbReference type="ChEBI" id="CHEBI:78515"/>
        <dbReference type="ChEBI" id="CHEBI:78516"/>
        <dbReference type="ChEBI" id="CHEBI:456216"/>
    </reaction>
</comment>
<dbReference type="InterPro" id="IPR036113">
    <property type="entry name" value="Asp/Glu-ADT_sf_sub_c"/>
</dbReference>
<dbReference type="NCBIfam" id="TIGR00135">
    <property type="entry name" value="gatC"/>
    <property type="match status" value="1"/>
</dbReference>
<comment type="catalytic activity">
    <reaction evidence="1">
        <text>L-glutamyl-tRNA(Gln) + L-glutamine + ATP + H2O = L-glutaminyl-tRNA(Gln) + L-glutamate + ADP + phosphate + H(+)</text>
        <dbReference type="Rhea" id="RHEA:17521"/>
        <dbReference type="Rhea" id="RHEA-COMP:9681"/>
        <dbReference type="Rhea" id="RHEA-COMP:9684"/>
        <dbReference type="ChEBI" id="CHEBI:15377"/>
        <dbReference type="ChEBI" id="CHEBI:15378"/>
        <dbReference type="ChEBI" id="CHEBI:29985"/>
        <dbReference type="ChEBI" id="CHEBI:30616"/>
        <dbReference type="ChEBI" id="CHEBI:43474"/>
        <dbReference type="ChEBI" id="CHEBI:58359"/>
        <dbReference type="ChEBI" id="CHEBI:78520"/>
        <dbReference type="ChEBI" id="CHEBI:78521"/>
        <dbReference type="ChEBI" id="CHEBI:456216"/>
    </reaction>
</comment>
<evidence type="ECO:0000313" key="2">
    <source>
        <dbReference type="EMBL" id="ASN80091.1"/>
    </source>
</evidence>
<evidence type="ECO:0000313" key="3">
    <source>
        <dbReference type="Proteomes" id="UP000259030"/>
    </source>
</evidence>
<keyword evidence="1" id="KW-0547">Nucleotide-binding</keyword>
<dbReference type="GO" id="GO:0005524">
    <property type="term" value="F:ATP binding"/>
    <property type="evidence" value="ECO:0007669"/>
    <property type="project" value="UniProtKB-KW"/>
</dbReference>
<dbReference type="OrthoDB" id="9813938at2"/>
<reference evidence="2 3" key="1">
    <citation type="submission" date="2017-05" db="EMBL/GenBank/DDBJ databases">
        <title>The complete genome sequence of Deinococcus ficus isolated from the rhizosphere of the Ficus religiosa L. in Taiwan.</title>
        <authorList>
            <person name="Wu K.-M."/>
            <person name="Liao T.-L."/>
            <person name="Liu Y.-M."/>
            <person name="Young C.-C."/>
            <person name="Tsai S.-F."/>
        </authorList>
    </citation>
    <scope>NUCLEOTIDE SEQUENCE [LARGE SCALE GENOMIC DNA]</scope>
    <source>
        <strain evidence="2 3">CC-FR2-10</strain>
    </source>
</reference>
<dbReference type="GO" id="GO:0050566">
    <property type="term" value="F:asparaginyl-tRNA synthase (glutamine-hydrolyzing) activity"/>
    <property type="evidence" value="ECO:0007669"/>
    <property type="project" value="RHEA"/>
</dbReference>
<keyword evidence="1" id="KW-0648">Protein biosynthesis</keyword>
<dbReference type="KEGG" id="dfc:DFI_02875"/>
<dbReference type="GO" id="GO:0006450">
    <property type="term" value="P:regulation of translational fidelity"/>
    <property type="evidence" value="ECO:0007669"/>
    <property type="project" value="InterPro"/>
</dbReference>
<dbReference type="Proteomes" id="UP000259030">
    <property type="component" value="Chromosome"/>
</dbReference>
<accession>A0A221STZ2</accession>
<organism evidence="2 3">
    <name type="scientific">Deinococcus ficus</name>
    <dbReference type="NCBI Taxonomy" id="317577"/>
    <lineage>
        <taxon>Bacteria</taxon>
        <taxon>Thermotogati</taxon>
        <taxon>Deinococcota</taxon>
        <taxon>Deinococci</taxon>
        <taxon>Deinococcales</taxon>
        <taxon>Deinococcaceae</taxon>
        <taxon>Deinococcus</taxon>
    </lineage>
</organism>